<sequence length="137" mass="15128">FMVQFRNNKISYSLRHRVPYVTTCVKNKSGVPPTRSPTTQLLIPWVVYVHALLRSLDVSVTRSMIALHVLPGASKRLSQQSLGVSLGFVIASLLVCVVGDREIEDNNGFAAIAIYIGRFSRIPLTSSDPNILDMEVS</sequence>
<gene>
    <name evidence="1" type="ORF">RDB_LOCUS55323</name>
</gene>
<proteinExistence type="predicted"/>
<dbReference type="EMBL" id="CAJMWY010000916">
    <property type="protein sequence ID" value="CAE6451520.1"/>
    <property type="molecule type" value="Genomic_DNA"/>
</dbReference>
<reference evidence="1" key="1">
    <citation type="submission" date="2021-01" db="EMBL/GenBank/DDBJ databases">
        <authorList>
            <person name="Kaushik A."/>
        </authorList>
    </citation>
    <scope>NUCLEOTIDE SEQUENCE</scope>
    <source>
        <strain evidence="1">AG4-RS23</strain>
    </source>
</reference>
<evidence type="ECO:0000313" key="2">
    <source>
        <dbReference type="Proteomes" id="UP000663861"/>
    </source>
</evidence>
<feature type="non-terminal residue" evidence="1">
    <location>
        <position position="1"/>
    </location>
</feature>
<protein>
    <submittedName>
        <fullName evidence="1">Uncharacterized protein</fullName>
    </submittedName>
</protein>
<name>A0A8H3BA60_9AGAM</name>
<dbReference type="Proteomes" id="UP000663861">
    <property type="component" value="Unassembled WGS sequence"/>
</dbReference>
<comment type="caution">
    <text evidence="1">The sequence shown here is derived from an EMBL/GenBank/DDBJ whole genome shotgun (WGS) entry which is preliminary data.</text>
</comment>
<accession>A0A8H3BA60</accession>
<evidence type="ECO:0000313" key="1">
    <source>
        <dbReference type="EMBL" id="CAE6451520.1"/>
    </source>
</evidence>
<organism evidence="1 2">
    <name type="scientific">Rhizoctonia solani</name>
    <dbReference type="NCBI Taxonomy" id="456999"/>
    <lineage>
        <taxon>Eukaryota</taxon>
        <taxon>Fungi</taxon>
        <taxon>Dikarya</taxon>
        <taxon>Basidiomycota</taxon>
        <taxon>Agaricomycotina</taxon>
        <taxon>Agaricomycetes</taxon>
        <taxon>Cantharellales</taxon>
        <taxon>Ceratobasidiaceae</taxon>
        <taxon>Rhizoctonia</taxon>
    </lineage>
</organism>
<dbReference type="AlphaFoldDB" id="A0A8H3BA60"/>